<dbReference type="STRING" id="208439.AJAP_15085"/>
<keyword evidence="4" id="KW-0804">Transcription</keyword>
<organism evidence="6 7">
    <name type="scientific">Amycolatopsis japonica</name>
    <dbReference type="NCBI Taxonomy" id="208439"/>
    <lineage>
        <taxon>Bacteria</taxon>
        <taxon>Bacillati</taxon>
        <taxon>Actinomycetota</taxon>
        <taxon>Actinomycetes</taxon>
        <taxon>Pseudonocardiales</taxon>
        <taxon>Pseudonocardiaceae</taxon>
        <taxon>Amycolatopsis</taxon>
        <taxon>Amycolatopsis japonica group</taxon>
    </lineage>
</organism>
<dbReference type="PROSITE" id="PS50931">
    <property type="entry name" value="HTH_LYSR"/>
    <property type="match status" value="1"/>
</dbReference>
<dbReference type="PANTHER" id="PTHR30346">
    <property type="entry name" value="TRANSCRIPTIONAL DUAL REGULATOR HCAR-RELATED"/>
    <property type="match status" value="1"/>
</dbReference>
<evidence type="ECO:0000259" key="5">
    <source>
        <dbReference type="PROSITE" id="PS50931"/>
    </source>
</evidence>
<keyword evidence="3" id="KW-0238">DNA-binding</keyword>
<evidence type="ECO:0000256" key="4">
    <source>
        <dbReference type="ARBA" id="ARBA00023163"/>
    </source>
</evidence>
<dbReference type="CDD" id="cd08414">
    <property type="entry name" value="PBP2_LTTR_aromatics_like"/>
    <property type="match status" value="1"/>
</dbReference>
<proteinExistence type="inferred from homology"/>
<sequence>MELELRHLRIMCAIAELGSITKAANTLGMAQPALTAQLKRIERTLGGKLFLRDHTGTRPTALGLLVLDRAKMVLPAVSSLHDEAARLAQHAGTGEPVTLRLGSATGPMLGALLQRLGTTHPDIHVATHTSWSANKLADMTAEGALDFAFVGVCGDAGPPPEPGLRWRTLAHHPVFVLMSARDERAQQNEVELGALADERWCATPGDGCFGDCFASACARSGFTPRSLYETDVLTCIEMVESGHAVVLCQPLFHEIPGIVAVPIAGNPLSWRNLVGWSERGEMGPFAAEMIALSRAVYGELIDRRPTYSKYLELNPGYGVDYTDAGVG</sequence>
<gene>
    <name evidence="6" type="ORF">AJAP_15085</name>
</gene>
<name>A0A075USE9_9PSEU</name>
<dbReference type="InterPro" id="IPR005119">
    <property type="entry name" value="LysR_subst-bd"/>
</dbReference>
<dbReference type="Pfam" id="PF03466">
    <property type="entry name" value="LysR_substrate"/>
    <property type="match status" value="1"/>
</dbReference>
<dbReference type="Proteomes" id="UP000028492">
    <property type="component" value="Chromosome"/>
</dbReference>
<dbReference type="Pfam" id="PF00126">
    <property type="entry name" value="HTH_1"/>
    <property type="match status" value="1"/>
</dbReference>
<dbReference type="Gene3D" id="3.40.190.290">
    <property type="match status" value="1"/>
</dbReference>
<dbReference type="PANTHER" id="PTHR30346:SF30">
    <property type="entry name" value="SMALL NEUTRAL PROTEASE REGULATORY PROTEIN"/>
    <property type="match status" value="1"/>
</dbReference>
<dbReference type="KEGG" id="aja:AJAP_15085"/>
<dbReference type="GO" id="GO:0003700">
    <property type="term" value="F:DNA-binding transcription factor activity"/>
    <property type="evidence" value="ECO:0007669"/>
    <property type="project" value="InterPro"/>
</dbReference>
<evidence type="ECO:0000313" key="6">
    <source>
        <dbReference type="EMBL" id="AIG75893.1"/>
    </source>
</evidence>
<accession>A0A075USE9</accession>
<dbReference type="SUPFAM" id="SSF53850">
    <property type="entry name" value="Periplasmic binding protein-like II"/>
    <property type="match status" value="1"/>
</dbReference>
<protein>
    <recommendedName>
        <fullName evidence="5">HTH lysR-type domain-containing protein</fullName>
    </recommendedName>
</protein>
<evidence type="ECO:0000256" key="3">
    <source>
        <dbReference type="ARBA" id="ARBA00023125"/>
    </source>
</evidence>
<dbReference type="InterPro" id="IPR036388">
    <property type="entry name" value="WH-like_DNA-bd_sf"/>
</dbReference>
<dbReference type="eggNOG" id="COG0583">
    <property type="taxonomic scope" value="Bacteria"/>
</dbReference>
<evidence type="ECO:0000256" key="1">
    <source>
        <dbReference type="ARBA" id="ARBA00009437"/>
    </source>
</evidence>
<dbReference type="AlphaFoldDB" id="A0A075USE9"/>
<dbReference type="GO" id="GO:0032993">
    <property type="term" value="C:protein-DNA complex"/>
    <property type="evidence" value="ECO:0007669"/>
    <property type="project" value="TreeGrafter"/>
</dbReference>
<feature type="domain" description="HTH lysR-type" evidence="5">
    <location>
        <begin position="3"/>
        <end position="60"/>
    </location>
</feature>
<evidence type="ECO:0000313" key="7">
    <source>
        <dbReference type="Proteomes" id="UP000028492"/>
    </source>
</evidence>
<dbReference type="RefSeq" id="WP_037339585.1">
    <property type="nucleotide sequence ID" value="NZ_CP008953.1"/>
</dbReference>
<keyword evidence="2" id="KW-0805">Transcription regulation</keyword>
<dbReference type="GO" id="GO:0003677">
    <property type="term" value="F:DNA binding"/>
    <property type="evidence" value="ECO:0007669"/>
    <property type="project" value="UniProtKB-KW"/>
</dbReference>
<dbReference type="PRINTS" id="PR00039">
    <property type="entry name" value="HTHLYSR"/>
</dbReference>
<dbReference type="HOGENOM" id="CLU_039613_6_4_11"/>
<reference evidence="6 7" key="1">
    <citation type="journal article" date="2014" name="J. Biotechnol.">
        <title>Complete genome sequence of the actinobacterium Amycolatopsis japonica MG417-CF17(T) (=DSM 44213T) producing (S,S)-N,N'-ethylenediaminedisuccinic acid.</title>
        <authorList>
            <person name="Stegmann E."/>
            <person name="Albersmeier A."/>
            <person name="Spohn M."/>
            <person name="Gert H."/>
            <person name="Weber T."/>
            <person name="Wohlleben W."/>
            <person name="Kalinowski J."/>
            <person name="Ruckert C."/>
        </authorList>
    </citation>
    <scope>NUCLEOTIDE SEQUENCE [LARGE SCALE GENOMIC DNA]</scope>
    <source>
        <strain evidence="7">MG417-CF17 (DSM 44213)</strain>
    </source>
</reference>
<dbReference type="InterPro" id="IPR036390">
    <property type="entry name" value="WH_DNA-bd_sf"/>
</dbReference>
<comment type="similarity">
    <text evidence="1">Belongs to the LysR transcriptional regulatory family.</text>
</comment>
<keyword evidence="7" id="KW-1185">Reference proteome</keyword>
<evidence type="ECO:0000256" key="2">
    <source>
        <dbReference type="ARBA" id="ARBA00023015"/>
    </source>
</evidence>
<dbReference type="Gene3D" id="1.10.10.10">
    <property type="entry name" value="Winged helix-like DNA-binding domain superfamily/Winged helix DNA-binding domain"/>
    <property type="match status" value="1"/>
</dbReference>
<dbReference type="InterPro" id="IPR000847">
    <property type="entry name" value="LysR_HTH_N"/>
</dbReference>
<dbReference type="SUPFAM" id="SSF46785">
    <property type="entry name" value="Winged helix' DNA-binding domain"/>
    <property type="match status" value="1"/>
</dbReference>
<dbReference type="EMBL" id="CP008953">
    <property type="protein sequence ID" value="AIG75893.1"/>
    <property type="molecule type" value="Genomic_DNA"/>
</dbReference>